<evidence type="ECO:0000256" key="3">
    <source>
        <dbReference type="PROSITE-ProRule" id="PRU00357"/>
    </source>
</evidence>
<dbReference type="PANTHER" id="PTHR31874:SF10">
    <property type="entry name" value="PROTEIN CHLOROPLAST IMPORT APPARATUS 2"/>
    <property type="match status" value="1"/>
</dbReference>
<reference evidence="7" key="1">
    <citation type="submission" date="2025-08" db="UniProtKB">
        <authorList>
            <consortium name="RefSeq"/>
        </authorList>
    </citation>
    <scope>IDENTIFICATION</scope>
</reference>
<keyword evidence="2 3" id="KW-0539">Nucleus</keyword>
<dbReference type="PROSITE" id="PS51017">
    <property type="entry name" value="CCT"/>
    <property type="match status" value="1"/>
</dbReference>
<evidence type="ECO:0000259" key="5">
    <source>
        <dbReference type="PROSITE" id="PS51017"/>
    </source>
</evidence>
<comment type="subcellular location">
    <subcellularLocation>
        <location evidence="1 3">Nucleus</location>
    </subcellularLocation>
</comment>
<dbReference type="OrthoDB" id="153872at2759"/>
<gene>
    <name evidence="7" type="primary">LOC105173896</name>
</gene>
<dbReference type="GeneID" id="105173896"/>
<proteinExistence type="predicted"/>
<dbReference type="Pfam" id="PF06203">
    <property type="entry name" value="CCT"/>
    <property type="match status" value="1"/>
</dbReference>
<dbReference type="KEGG" id="sind:105173896"/>
<evidence type="ECO:0000313" key="7">
    <source>
        <dbReference type="RefSeq" id="XP_020553248.1"/>
    </source>
</evidence>
<evidence type="ECO:0000256" key="4">
    <source>
        <dbReference type="SAM" id="MobiDB-lite"/>
    </source>
</evidence>
<feature type="domain" description="CCT" evidence="5">
    <location>
        <begin position="352"/>
        <end position="394"/>
    </location>
</feature>
<feature type="region of interest" description="Disordered" evidence="4">
    <location>
        <begin position="28"/>
        <end position="63"/>
    </location>
</feature>
<dbReference type="InterPro" id="IPR052453">
    <property type="entry name" value="CONSTANS-like_ZF"/>
</dbReference>
<dbReference type="GO" id="GO:0005634">
    <property type="term" value="C:nucleus"/>
    <property type="evidence" value="ECO:0007669"/>
    <property type="project" value="UniProtKB-SubCell"/>
</dbReference>
<feature type="compositionally biased region" description="Basic residues" evidence="4">
    <location>
        <begin position="53"/>
        <end position="62"/>
    </location>
</feature>
<dbReference type="AlphaFoldDB" id="A0A8M8V2C5"/>
<accession>A0A8M8V2C5</accession>
<name>A0A8M8V2C5_SESIN</name>
<dbReference type="PANTHER" id="PTHR31874">
    <property type="entry name" value="CCT MOTIF FAMILY PROTEIN, EXPRESSED"/>
    <property type="match status" value="1"/>
</dbReference>
<protein>
    <submittedName>
        <fullName evidence="7">Protein CHLOROPLAST IMPORT APPARATUS 2-like</fullName>
    </submittedName>
</protein>
<organism evidence="6 7">
    <name type="scientific">Sesamum indicum</name>
    <name type="common">Oriental sesame</name>
    <name type="synonym">Sesamum orientale</name>
    <dbReference type="NCBI Taxonomy" id="4182"/>
    <lineage>
        <taxon>Eukaryota</taxon>
        <taxon>Viridiplantae</taxon>
        <taxon>Streptophyta</taxon>
        <taxon>Embryophyta</taxon>
        <taxon>Tracheophyta</taxon>
        <taxon>Spermatophyta</taxon>
        <taxon>Magnoliopsida</taxon>
        <taxon>eudicotyledons</taxon>
        <taxon>Gunneridae</taxon>
        <taxon>Pentapetalae</taxon>
        <taxon>asterids</taxon>
        <taxon>lamiids</taxon>
        <taxon>Lamiales</taxon>
        <taxon>Pedaliaceae</taxon>
        <taxon>Sesamum</taxon>
    </lineage>
</organism>
<dbReference type="InterPro" id="IPR010402">
    <property type="entry name" value="CCT_domain"/>
</dbReference>
<feature type="compositionally biased region" description="Low complexity" evidence="4">
    <location>
        <begin position="28"/>
        <end position="45"/>
    </location>
</feature>
<dbReference type="GO" id="GO:0006355">
    <property type="term" value="P:regulation of DNA-templated transcription"/>
    <property type="evidence" value="ECO:0007669"/>
    <property type="project" value="TreeGrafter"/>
</dbReference>
<evidence type="ECO:0000256" key="1">
    <source>
        <dbReference type="ARBA" id="ARBA00004123"/>
    </source>
</evidence>
<dbReference type="Proteomes" id="UP000504604">
    <property type="component" value="Linkage group LG11"/>
</dbReference>
<evidence type="ECO:0000256" key="2">
    <source>
        <dbReference type="ARBA" id="ARBA00023242"/>
    </source>
</evidence>
<dbReference type="RefSeq" id="XP_020553248.1">
    <property type="nucleotide sequence ID" value="XM_020697589.1"/>
</dbReference>
<evidence type="ECO:0000313" key="6">
    <source>
        <dbReference type="Proteomes" id="UP000504604"/>
    </source>
</evidence>
<sequence length="400" mass="44492">MSSCLSGGGRAYRLDSLDLEIIKSPSTSWISNSSSPSSTLSESSNCPLAISTRKPRTPRKRPNQTYNEAAALLSTAYPKIFPTKHLTKFTKPHNSKNPFSLEPSDLLMIPFPTIDNSEFLLRRPHFAKEFNLFEKPCLSPGEINSSSEICDEYQDDIDAESILDEEIGEGIDSIIGKNEPVTDDMNSHNAMNNCCYGYPVGLGFEFGYGVRRELRAMRNVDEGDWWRFPSVNVADIAPTTSKIPAEKKKKKVAELVKNSEPAKEKPISTLIRSNKEINSAGKDHHKEESCVPQQNGGGLLLKLNYDGVLNAWSDKGSPFSGDAPGAESAAAGTDVQARLAQIDLFSENGGVREASVLRYKEKRRTRLFSKKIRYQVRKVNADRRPRMKGRFVRTPNSPDD</sequence>
<keyword evidence="6" id="KW-1185">Reference proteome</keyword>